<evidence type="ECO:0000256" key="1">
    <source>
        <dbReference type="ARBA" id="ARBA00007764"/>
    </source>
</evidence>
<name>A0A8H5AXF1_9AGAR</name>
<dbReference type="InterPro" id="IPR006993">
    <property type="entry name" value="Glut_rich_SH3-bd"/>
</dbReference>
<sequence>MPSPPITLYMTTIASNPQLRSRQEYILRILQVKKIPYTAYDLASDPDAKRVWRRTAPANKQQLPGILVGQKFMGTASEFEDAVEHDELDIFLRLNEKWDPDLDDERPPPAAKIVGIPGAMTPQQMTPEHLKSRLYPTGSPAASPLRGKSIPVNKRTNELDVSEDLGEFGLEGVKVTQDELADLIAELGLGGDDAGDLAKGLSDFTAPTQPLKLGKSAAKKADDGKTSDEAKPLDEEAEKQESQDSKVEKPVLQDGKAEKQEDVTTGKTSDEIKEADSAKQEGKETETATEAPKDAPPKEVTEEVIKDEEPVKKDNGKETETKA</sequence>
<evidence type="ECO:0000313" key="4">
    <source>
        <dbReference type="Proteomes" id="UP000567179"/>
    </source>
</evidence>
<gene>
    <name evidence="3" type="ORF">D9619_003127</name>
</gene>
<dbReference type="AlphaFoldDB" id="A0A8H5AXF1"/>
<dbReference type="GO" id="GO:0005737">
    <property type="term" value="C:cytoplasm"/>
    <property type="evidence" value="ECO:0007669"/>
    <property type="project" value="TreeGrafter"/>
</dbReference>
<dbReference type="OrthoDB" id="9932926at2759"/>
<dbReference type="InterPro" id="IPR036249">
    <property type="entry name" value="Thioredoxin-like_sf"/>
</dbReference>
<comment type="caution">
    <text evidence="3">The sequence shown here is derived from an EMBL/GenBank/DDBJ whole genome shotgun (WGS) entry which is preliminary data.</text>
</comment>
<dbReference type="PROSITE" id="PS51354">
    <property type="entry name" value="GLUTAREDOXIN_2"/>
    <property type="match status" value="1"/>
</dbReference>
<dbReference type="PANTHER" id="PTHR12232:SF0">
    <property type="entry name" value="THIOREDOXIN DOMAIN-CONTAINING PROTEIN"/>
    <property type="match status" value="1"/>
</dbReference>
<organism evidence="3 4">
    <name type="scientific">Psilocybe cf. subviscida</name>
    <dbReference type="NCBI Taxonomy" id="2480587"/>
    <lineage>
        <taxon>Eukaryota</taxon>
        <taxon>Fungi</taxon>
        <taxon>Dikarya</taxon>
        <taxon>Basidiomycota</taxon>
        <taxon>Agaricomycotina</taxon>
        <taxon>Agaricomycetes</taxon>
        <taxon>Agaricomycetidae</taxon>
        <taxon>Agaricales</taxon>
        <taxon>Agaricineae</taxon>
        <taxon>Strophariaceae</taxon>
        <taxon>Psilocybe</taxon>
    </lineage>
</organism>
<dbReference type="Proteomes" id="UP000567179">
    <property type="component" value="Unassembled WGS sequence"/>
</dbReference>
<proteinExistence type="inferred from homology"/>
<feature type="compositionally biased region" description="Basic and acidic residues" evidence="2">
    <location>
        <begin position="219"/>
        <end position="323"/>
    </location>
</feature>
<evidence type="ECO:0008006" key="5">
    <source>
        <dbReference type="Google" id="ProtNLM"/>
    </source>
</evidence>
<dbReference type="Pfam" id="PF04908">
    <property type="entry name" value="SH3BGR"/>
    <property type="match status" value="1"/>
</dbReference>
<feature type="region of interest" description="Disordered" evidence="2">
    <location>
        <begin position="194"/>
        <end position="323"/>
    </location>
</feature>
<accession>A0A8H5AXF1</accession>
<reference evidence="3 4" key="1">
    <citation type="journal article" date="2020" name="ISME J.">
        <title>Uncovering the hidden diversity of litter-decomposition mechanisms in mushroom-forming fungi.</title>
        <authorList>
            <person name="Floudas D."/>
            <person name="Bentzer J."/>
            <person name="Ahren D."/>
            <person name="Johansson T."/>
            <person name="Persson P."/>
            <person name="Tunlid A."/>
        </authorList>
    </citation>
    <scope>NUCLEOTIDE SEQUENCE [LARGE SCALE GENOMIC DNA]</scope>
    <source>
        <strain evidence="3 4">CBS 101986</strain>
    </source>
</reference>
<protein>
    <recommendedName>
        <fullName evidence="5">Glutaredoxin domain-containing protein</fullName>
    </recommendedName>
</protein>
<evidence type="ECO:0000313" key="3">
    <source>
        <dbReference type="EMBL" id="KAF5312692.1"/>
    </source>
</evidence>
<dbReference type="EMBL" id="JAACJJ010000056">
    <property type="protein sequence ID" value="KAF5312692.1"/>
    <property type="molecule type" value="Genomic_DNA"/>
</dbReference>
<dbReference type="Gene3D" id="3.40.30.10">
    <property type="entry name" value="Glutaredoxin"/>
    <property type="match status" value="1"/>
</dbReference>
<evidence type="ECO:0000256" key="2">
    <source>
        <dbReference type="SAM" id="MobiDB-lite"/>
    </source>
</evidence>
<comment type="similarity">
    <text evidence="1">Belongs to the SH3BGR family.</text>
</comment>
<dbReference type="PANTHER" id="PTHR12232">
    <property type="entry name" value="SH3 DOMAIN-BINDING GLUTAMIC ACID-RICH-LIKE PROTEIN"/>
    <property type="match status" value="1"/>
</dbReference>
<dbReference type="InterPro" id="IPR051033">
    <property type="entry name" value="SH3BGR"/>
</dbReference>
<dbReference type="SUPFAM" id="SSF52833">
    <property type="entry name" value="Thioredoxin-like"/>
    <property type="match status" value="1"/>
</dbReference>
<keyword evidence="4" id="KW-1185">Reference proteome</keyword>